<dbReference type="PANTHER" id="PTHR45661:SF3">
    <property type="entry name" value="IG-LIKE DOMAIN-CONTAINING PROTEIN"/>
    <property type="match status" value="1"/>
</dbReference>
<dbReference type="InterPro" id="IPR011050">
    <property type="entry name" value="Pectin_lyase_fold/virulence"/>
</dbReference>
<dbReference type="Gene3D" id="3.80.10.10">
    <property type="entry name" value="Ribonuclease Inhibitor"/>
    <property type="match status" value="2"/>
</dbReference>
<dbReference type="InterPro" id="IPR053139">
    <property type="entry name" value="Surface_bspA-like"/>
</dbReference>
<dbReference type="Pfam" id="PF13306">
    <property type="entry name" value="LRR_5"/>
    <property type="match status" value="2"/>
</dbReference>
<reference evidence="3 4" key="1">
    <citation type="submission" date="2018-02" db="EMBL/GenBank/DDBJ databases">
        <title>Complete genome sequencing of Faecalibacterium prausnitzii strains isolated from the human gut.</title>
        <authorList>
            <person name="Fitzgerald B.C."/>
            <person name="Shkoporov A.N."/>
            <person name="Ross P.R."/>
            <person name="Hill C."/>
        </authorList>
    </citation>
    <scope>NUCLEOTIDE SEQUENCE [LARGE SCALE GENOMIC DNA]</scope>
    <source>
        <strain evidence="3 4">APC942/8-14-2</strain>
    </source>
</reference>
<gene>
    <name evidence="3" type="ORF">C4N25_00395</name>
</gene>
<accession>A0A329TPY9</accession>
<feature type="chain" id="PRO_5016345918" description="SLH domain-containing protein" evidence="2">
    <location>
        <begin position="35"/>
        <end position="903"/>
    </location>
</feature>
<keyword evidence="2" id="KW-0732">Signal</keyword>
<name>A0A329TPY9_9FIRM</name>
<sequence length="903" mass="95672">MKEQTTRTPPKLRVLSAFLAVAMLLTLLPAAAFAAPAPESDFEYGASNGRAIIRKYKGAGGTVEIPATLGGDPVTGIKMQAFIECTSLKSVSMPESMTWIGDSAFAGCTGLEQVEFSPNLTTIGPNSFYSCNGLTSVVVPDKVTSIESLAFFGCLNLESITIPASVTTLDSTFVFGCTNLKKIEFKGTQAQWNALSINPHYLPVGVSIVCADGTIGGGSDPNVKNYSLTVCGKAVTSANCENILEDPAGTTPRAVYDPDRKTLTLNGTIKAAAADTEQTGAIIKTEDALTITGNAALEWDGGDSEDAPIGILAAGVTAETGKLTLSGAVLEITADAGGIDLLGSLTIENQTRLTVKSGGRCIEAGGALEISNAQLDLDTADDAIRVGSTARIENSTLTITGLDEYNDEGGMHALITKDGDLIVENSTITAMDTGDEGYYYQYGLWLGGKLEVSNSVLTLGAQDCAMNADSMEARGSNSKITAAVDDENSVPVQVDDPAVILHDDLEVTEGALNTECPKVVIECASPHKVEGDYTYEITTDGNVCILAYDGSEADVVVPATLGGRDVTEIGNSARPVFDANAAIRSITFPDTLKEMSGLPLFHECENLETITIPASVTGMNFHSVADCFIFNCPNLKTIIFKGTRAQWEAIEKESVNLDGITVRCSDDNVDPVQPDPDQPEQPDPGDPDDKDVFLQFEDCSVDVEKPDGTTLHFDALTGVIQSQRLPKGAKVTITLDEKAIPEGMKFSCWVFDDPRPEDLMEDGTTATFTMQEDIGVLAKFSTLEEDDSSADFGTIAAATAVVGVVGATAYLVGTEVALNQLLPAGTSVPQDRAQLALLLWNTAGRPEPAALPAFADVTDPDTAKAAQWCMEAGFFQPREDGNFKPGKHVSRWKVLRTYQRIVK</sequence>
<evidence type="ECO:0000313" key="3">
    <source>
        <dbReference type="EMBL" id="RAW51907.1"/>
    </source>
</evidence>
<evidence type="ECO:0000256" key="1">
    <source>
        <dbReference type="SAM" id="MobiDB-lite"/>
    </source>
</evidence>
<feature type="region of interest" description="Disordered" evidence="1">
    <location>
        <begin position="666"/>
        <end position="690"/>
    </location>
</feature>
<dbReference type="SUPFAM" id="SSF51126">
    <property type="entry name" value="Pectin lyase-like"/>
    <property type="match status" value="1"/>
</dbReference>
<dbReference type="Gene3D" id="3.40.50.12480">
    <property type="match status" value="1"/>
</dbReference>
<dbReference type="PANTHER" id="PTHR45661">
    <property type="entry name" value="SURFACE ANTIGEN"/>
    <property type="match status" value="1"/>
</dbReference>
<dbReference type="AlphaFoldDB" id="A0A329TPY9"/>
<protein>
    <recommendedName>
        <fullName evidence="5">SLH domain-containing protein</fullName>
    </recommendedName>
</protein>
<dbReference type="SUPFAM" id="SSF52058">
    <property type="entry name" value="L domain-like"/>
    <property type="match status" value="1"/>
</dbReference>
<dbReference type="RefSeq" id="WP_112114543.1">
    <property type="nucleotide sequence ID" value="NZ_PRKZ01000001.1"/>
</dbReference>
<dbReference type="EMBL" id="PRKZ01000001">
    <property type="protein sequence ID" value="RAW51907.1"/>
    <property type="molecule type" value="Genomic_DNA"/>
</dbReference>
<organism evidence="3 4">
    <name type="scientific">Faecalibacterium prausnitzii</name>
    <dbReference type="NCBI Taxonomy" id="853"/>
    <lineage>
        <taxon>Bacteria</taxon>
        <taxon>Bacillati</taxon>
        <taxon>Bacillota</taxon>
        <taxon>Clostridia</taxon>
        <taxon>Eubacteriales</taxon>
        <taxon>Oscillospiraceae</taxon>
        <taxon>Faecalibacterium</taxon>
    </lineage>
</organism>
<evidence type="ECO:0000313" key="4">
    <source>
        <dbReference type="Proteomes" id="UP000251634"/>
    </source>
</evidence>
<feature type="compositionally biased region" description="Acidic residues" evidence="1">
    <location>
        <begin position="677"/>
        <end position="689"/>
    </location>
</feature>
<proteinExistence type="predicted"/>
<evidence type="ECO:0000256" key="2">
    <source>
        <dbReference type="SAM" id="SignalP"/>
    </source>
</evidence>
<feature type="signal peptide" evidence="2">
    <location>
        <begin position="1"/>
        <end position="34"/>
    </location>
</feature>
<dbReference type="InterPro" id="IPR026906">
    <property type="entry name" value="LRR_5"/>
</dbReference>
<dbReference type="Proteomes" id="UP000251634">
    <property type="component" value="Unassembled WGS sequence"/>
</dbReference>
<dbReference type="InterPro" id="IPR032675">
    <property type="entry name" value="LRR_dom_sf"/>
</dbReference>
<comment type="caution">
    <text evidence="3">The sequence shown here is derived from an EMBL/GenBank/DDBJ whole genome shotgun (WGS) entry which is preliminary data.</text>
</comment>
<evidence type="ECO:0008006" key="5">
    <source>
        <dbReference type="Google" id="ProtNLM"/>
    </source>
</evidence>